<dbReference type="Proteomes" id="UP000283805">
    <property type="component" value="Unassembled WGS sequence"/>
</dbReference>
<name>A0A3R7GWP9_9EURY</name>
<dbReference type="OrthoDB" id="205559at2157"/>
<dbReference type="InterPro" id="IPR013783">
    <property type="entry name" value="Ig-like_fold"/>
</dbReference>
<dbReference type="Gene3D" id="2.60.40.10">
    <property type="entry name" value="Immunoglobulins"/>
    <property type="match status" value="1"/>
</dbReference>
<accession>A0A3R7GWP9</accession>
<dbReference type="AlphaFoldDB" id="A0A3R7GWP9"/>
<dbReference type="EMBL" id="RAPO01000002">
    <property type="protein sequence ID" value="RKD95837.1"/>
    <property type="molecule type" value="Genomic_DNA"/>
</dbReference>
<evidence type="ECO:0000256" key="1">
    <source>
        <dbReference type="SAM" id="MobiDB-lite"/>
    </source>
</evidence>
<comment type="caution">
    <text evidence="3">The sequence shown here is derived from an EMBL/GenBank/DDBJ whole genome shotgun (WGS) entry which is preliminary data.</text>
</comment>
<reference evidence="3 4" key="1">
    <citation type="submission" date="2018-09" db="EMBL/GenBank/DDBJ databases">
        <title>Genomic Encyclopedia of Archaeal and Bacterial Type Strains, Phase II (KMG-II): from individual species to whole genera.</title>
        <authorList>
            <person name="Goeker M."/>
        </authorList>
    </citation>
    <scope>NUCLEOTIDE SEQUENCE [LARGE SCALE GENOMIC DNA]</scope>
    <source>
        <strain evidence="3 4">DSM 13151</strain>
    </source>
</reference>
<organism evidence="3 4">
    <name type="scientific">Halopiger aswanensis</name>
    <dbReference type="NCBI Taxonomy" id="148449"/>
    <lineage>
        <taxon>Archaea</taxon>
        <taxon>Methanobacteriati</taxon>
        <taxon>Methanobacteriota</taxon>
        <taxon>Stenosarchaea group</taxon>
        <taxon>Halobacteria</taxon>
        <taxon>Halobacteriales</taxon>
        <taxon>Natrialbaceae</taxon>
        <taxon>Halopiger</taxon>
    </lineage>
</organism>
<dbReference type="InterPro" id="IPR011635">
    <property type="entry name" value="CARDB"/>
</dbReference>
<feature type="domain" description="CARDB" evidence="2">
    <location>
        <begin position="501"/>
        <end position="580"/>
    </location>
</feature>
<evidence type="ECO:0000259" key="2">
    <source>
        <dbReference type="Pfam" id="PF07705"/>
    </source>
</evidence>
<keyword evidence="4" id="KW-1185">Reference proteome</keyword>
<gene>
    <name evidence="3" type="ORF">ATJ93_2700</name>
</gene>
<dbReference type="Pfam" id="PF07705">
    <property type="entry name" value="CARDB"/>
    <property type="match status" value="1"/>
</dbReference>
<protein>
    <recommendedName>
        <fullName evidence="2">CARDB domain-containing protein</fullName>
    </recommendedName>
</protein>
<evidence type="ECO:0000313" key="3">
    <source>
        <dbReference type="EMBL" id="RKD95837.1"/>
    </source>
</evidence>
<dbReference type="RefSeq" id="WP_120245065.1">
    <property type="nucleotide sequence ID" value="NZ_RAPO01000002.1"/>
</dbReference>
<evidence type="ECO:0000313" key="4">
    <source>
        <dbReference type="Proteomes" id="UP000283805"/>
    </source>
</evidence>
<proteinExistence type="predicted"/>
<sequence>MPSEPYVETADDGERLVVDKDSDYDYPVVQTEDGTVATVGDDGPPIARINNGTDLVVLSDSGSIEDTIIVDRSDGYVKTKDGGTNVVVNGTSIKYPEYKKTDVRPTIQNVTDVDEGETIEIAAEFENREWGSSKRDVTLRLLDSGTPQETVTRTIDIGAGEQISEVFEYETSRGDHTIDEVELAIDGHSDAADITIGAAGAAVVDLETRGTVEGDALEVTAHLDRFGTVPEGAQDYPITLSINGTEVRTNVVTLAPDATTTETFTYETDRDDVPQVDVRVSSPTDSASTTVPVLSRLEHDHNIRTEVTDTTIGGFGDTFDVSAVFWYSGDLPGGETAFTANLTADGTVVDQQDITLTGSSAANATFTHDLSESEPPVANATIETPAGVTPVEFEQETAITFDEITDPAARNGQLTATVTVENRGETPGKETLTIEAQNPYAVESDGTYTASAPLAPSESFTETVTFDVTEDAPPNLDLEASTTHASEVRTVEIRDNESRFEIETVSVDSGSDSTTPAVTATIRNTGGAAGTQDVTLTFDDESIATESVSLEPDDERTLSGTVDPAETGTYSYGVTTDDDSVRDTTTVEPAADDSPGVVGSVQDTISLNGSRLPLLAASLLGVVLVGAVVVGYRTDSGDLQELQERMSGMTALQPAAQKLQQAARNARNLVSNGGSGSVVVQNDLPRTALIRVRVRSNEEILFLEDFELDEDEQRTLECLPDADQFEVGAGVDDIAAHEETFQRGTGEVGIVLQPDGITITAL</sequence>
<feature type="region of interest" description="Disordered" evidence="1">
    <location>
        <begin position="548"/>
        <end position="568"/>
    </location>
</feature>